<dbReference type="PROSITE" id="PS52016">
    <property type="entry name" value="TONB_DEPENDENT_REC_3"/>
    <property type="match status" value="1"/>
</dbReference>
<dbReference type="Proteomes" id="UP000266327">
    <property type="component" value="Unassembled WGS sequence"/>
</dbReference>
<name>A0A3A3FX80_9BURK</name>
<keyword evidence="6 11" id="KW-0798">TonB box</keyword>
<feature type="signal peptide" evidence="12">
    <location>
        <begin position="1"/>
        <end position="37"/>
    </location>
</feature>
<feature type="chain" id="PRO_5017324829" evidence="12">
    <location>
        <begin position="38"/>
        <end position="693"/>
    </location>
</feature>
<keyword evidence="5 10" id="KW-0812">Transmembrane</keyword>
<dbReference type="EMBL" id="QYUQ01000002">
    <property type="protein sequence ID" value="RJG00324.1"/>
    <property type="molecule type" value="Genomic_DNA"/>
</dbReference>
<evidence type="ECO:0000256" key="2">
    <source>
        <dbReference type="ARBA" id="ARBA00009810"/>
    </source>
</evidence>
<evidence type="ECO:0000256" key="12">
    <source>
        <dbReference type="SAM" id="SignalP"/>
    </source>
</evidence>
<evidence type="ECO:0000256" key="9">
    <source>
        <dbReference type="ARBA" id="ARBA00023237"/>
    </source>
</evidence>
<keyword evidence="3 10" id="KW-0813">Transport</keyword>
<gene>
    <name evidence="15" type="ORF">D3878_00990</name>
</gene>
<evidence type="ECO:0000259" key="13">
    <source>
        <dbReference type="Pfam" id="PF00593"/>
    </source>
</evidence>
<dbReference type="Gene3D" id="2.170.130.10">
    <property type="entry name" value="TonB-dependent receptor, plug domain"/>
    <property type="match status" value="1"/>
</dbReference>
<comment type="similarity">
    <text evidence="2 10 11">Belongs to the TonB-dependent receptor family.</text>
</comment>
<proteinExistence type="inferred from homology"/>
<sequence>MKIRFEWCSRIQFRQFIKLSGWVAPALWSLQLSQANAQEHTLPAVTVTAQPVASQTLPSIVEAKRRIDTVPGGANIVDAEQYKTGRVSTLNDALQFSPGVFIASRFGAEEARLSIRGSGLQRTFHMRGIQLLQDGVPLNLADGSADFQAVEPLSARYVEVYRGANALQFGATTLGGAVNFVSPSGMSAPAAAARVEAGSFGYKRAQVAAAGKTASADWFIAGSQFHQNGFRNHSRQDTQRISGNLGLALTDAVETRFFINAVKTDSELPGALTKAEMHADSRKADPATINGDQHRDFDLLRLSNKTTFRISPEQQIEAGAFYSHKSLFHPIFQVLKQNSDDYGISVRYISDQQLFGKKNQLIVGTSLAGGKLRDDRFANVGGQAGARTAQAEQRSANYTIFAENQHYFLPATALILGAQVVEAQRRLDDRFLSNGDNSVDKTYRRVSPKIGMRHELAAGMQVYGNISGSYEPPSFGELAGGPNVTPVDAQRARTLELGTRGLSSQPWGTMQWDVALYRAQVRKELLALNDPAGNPLGTINADQTVHQGIEAGLETNIGKTWTMRASYLFNDFRFDGDRTYGNKRLAGAPRQLATAEVLYKMDNGLYMGPNVRIASATYVDHANTLQAAGYGAIGFKLGQRMSKNVSWFVDARNLTDKVYAATTKVVADAKGLDGRQFYPGDGRSLYAGIELKY</sequence>
<dbReference type="GO" id="GO:0044718">
    <property type="term" value="P:siderophore transmembrane transport"/>
    <property type="evidence" value="ECO:0007669"/>
    <property type="project" value="TreeGrafter"/>
</dbReference>
<evidence type="ECO:0000256" key="1">
    <source>
        <dbReference type="ARBA" id="ARBA00004571"/>
    </source>
</evidence>
<dbReference type="OrthoDB" id="7176844at2"/>
<evidence type="ECO:0000256" key="7">
    <source>
        <dbReference type="ARBA" id="ARBA00023136"/>
    </source>
</evidence>
<keyword evidence="9 10" id="KW-0998">Cell outer membrane</keyword>
<dbReference type="SUPFAM" id="SSF56935">
    <property type="entry name" value="Porins"/>
    <property type="match status" value="1"/>
</dbReference>
<dbReference type="Pfam" id="PF00593">
    <property type="entry name" value="TonB_dep_Rec_b-barrel"/>
    <property type="match status" value="1"/>
</dbReference>
<protein>
    <submittedName>
        <fullName evidence="15">TonB-dependent receptor</fullName>
    </submittedName>
</protein>
<reference evidence="16" key="1">
    <citation type="submission" date="2018-09" db="EMBL/GenBank/DDBJ databases">
        <authorList>
            <person name="Zhu H."/>
        </authorList>
    </citation>
    <scope>NUCLEOTIDE SEQUENCE [LARGE SCALE GENOMIC DNA]</scope>
    <source>
        <strain evidence="16">K1S02-23</strain>
    </source>
</reference>
<evidence type="ECO:0000256" key="4">
    <source>
        <dbReference type="ARBA" id="ARBA00022452"/>
    </source>
</evidence>
<dbReference type="GO" id="GO:0015344">
    <property type="term" value="F:siderophore uptake transmembrane transporter activity"/>
    <property type="evidence" value="ECO:0007669"/>
    <property type="project" value="TreeGrafter"/>
</dbReference>
<evidence type="ECO:0000256" key="10">
    <source>
        <dbReference type="PROSITE-ProRule" id="PRU01360"/>
    </source>
</evidence>
<evidence type="ECO:0000256" key="6">
    <source>
        <dbReference type="ARBA" id="ARBA00023077"/>
    </source>
</evidence>
<dbReference type="AlphaFoldDB" id="A0A3A3FX80"/>
<evidence type="ECO:0000259" key="14">
    <source>
        <dbReference type="Pfam" id="PF07715"/>
    </source>
</evidence>
<dbReference type="Pfam" id="PF07715">
    <property type="entry name" value="Plug"/>
    <property type="match status" value="1"/>
</dbReference>
<keyword evidence="8 15" id="KW-0675">Receptor</keyword>
<comment type="caution">
    <text evidence="15">The sequence shown here is derived from an EMBL/GenBank/DDBJ whole genome shotgun (WGS) entry which is preliminary data.</text>
</comment>
<evidence type="ECO:0000256" key="8">
    <source>
        <dbReference type="ARBA" id="ARBA00023170"/>
    </source>
</evidence>
<keyword evidence="4 10" id="KW-1134">Transmembrane beta strand</keyword>
<dbReference type="InterPro" id="IPR036942">
    <property type="entry name" value="Beta-barrel_TonB_sf"/>
</dbReference>
<dbReference type="RefSeq" id="WP_119783778.1">
    <property type="nucleotide sequence ID" value="NZ_QYUQ01000002.1"/>
</dbReference>
<dbReference type="Gene3D" id="2.40.170.20">
    <property type="entry name" value="TonB-dependent receptor, beta-barrel domain"/>
    <property type="match status" value="1"/>
</dbReference>
<evidence type="ECO:0000313" key="15">
    <source>
        <dbReference type="EMBL" id="RJG00324.1"/>
    </source>
</evidence>
<dbReference type="PANTHER" id="PTHR30069:SF39">
    <property type="entry name" value="BLL6183 PROTEIN"/>
    <property type="match status" value="1"/>
</dbReference>
<dbReference type="InterPro" id="IPR039426">
    <property type="entry name" value="TonB-dep_rcpt-like"/>
</dbReference>
<organism evidence="15 16">
    <name type="scientific">Noviherbaspirillum sedimenti</name>
    <dbReference type="NCBI Taxonomy" id="2320865"/>
    <lineage>
        <taxon>Bacteria</taxon>
        <taxon>Pseudomonadati</taxon>
        <taxon>Pseudomonadota</taxon>
        <taxon>Betaproteobacteria</taxon>
        <taxon>Burkholderiales</taxon>
        <taxon>Oxalobacteraceae</taxon>
        <taxon>Noviherbaspirillum</taxon>
    </lineage>
</organism>
<evidence type="ECO:0000256" key="11">
    <source>
        <dbReference type="RuleBase" id="RU003357"/>
    </source>
</evidence>
<evidence type="ECO:0000256" key="3">
    <source>
        <dbReference type="ARBA" id="ARBA00022448"/>
    </source>
</evidence>
<comment type="subcellular location">
    <subcellularLocation>
        <location evidence="1 10">Cell outer membrane</location>
        <topology evidence="1 10">Multi-pass membrane protein</topology>
    </subcellularLocation>
</comment>
<accession>A0A3A3FX80</accession>
<dbReference type="PANTHER" id="PTHR30069">
    <property type="entry name" value="TONB-DEPENDENT OUTER MEMBRANE RECEPTOR"/>
    <property type="match status" value="1"/>
</dbReference>
<dbReference type="InterPro" id="IPR000531">
    <property type="entry name" value="Beta-barrel_TonB"/>
</dbReference>
<keyword evidence="16" id="KW-1185">Reference proteome</keyword>
<dbReference type="InterPro" id="IPR037066">
    <property type="entry name" value="Plug_dom_sf"/>
</dbReference>
<feature type="domain" description="TonB-dependent receptor plug" evidence="14">
    <location>
        <begin position="68"/>
        <end position="177"/>
    </location>
</feature>
<keyword evidence="12" id="KW-0732">Signal</keyword>
<evidence type="ECO:0000256" key="5">
    <source>
        <dbReference type="ARBA" id="ARBA00022692"/>
    </source>
</evidence>
<keyword evidence="7 10" id="KW-0472">Membrane</keyword>
<dbReference type="GO" id="GO:0009279">
    <property type="term" value="C:cell outer membrane"/>
    <property type="evidence" value="ECO:0007669"/>
    <property type="project" value="UniProtKB-SubCell"/>
</dbReference>
<dbReference type="InterPro" id="IPR012910">
    <property type="entry name" value="Plug_dom"/>
</dbReference>
<evidence type="ECO:0000313" key="16">
    <source>
        <dbReference type="Proteomes" id="UP000266327"/>
    </source>
</evidence>
<feature type="domain" description="TonB-dependent receptor-like beta-barrel" evidence="13">
    <location>
        <begin position="287"/>
        <end position="654"/>
    </location>
</feature>